<evidence type="ECO:0000256" key="8">
    <source>
        <dbReference type="ARBA" id="ARBA00041137"/>
    </source>
</evidence>
<evidence type="ECO:0000256" key="5">
    <source>
        <dbReference type="ARBA" id="ARBA00036066"/>
    </source>
</evidence>
<dbReference type="AlphaFoldDB" id="A0ABD2PU09"/>
<comment type="caution">
    <text evidence="10">The sequence shown here is derived from an EMBL/GenBank/DDBJ whole genome shotgun (WGS) entry which is preliminary data.</text>
</comment>
<comment type="similarity">
    <text evidence="6">Belongs to the L2HGDH family.</text>
</comment>
<keyword evidence="4" id="KW-0560">Oxidoreductase</keyword>
<protein>
    <recommendedName>
        <fullName evidence="8">L-2-hydroxyglutarate dehydrogenase, mitochondrial</fullName>
        <ecNumber evidence="7">1.1.99.2</ecNumber>
    </recommendedName>
</protein>
<dbReference type="Proteomes" id="UP001626550">
    <property type="component" value="Unassembled WGS sequence"/>
</dbReference>
<feature type="domain" description="FAD dependent oxidoreductase" evidence="9">
    <location>
        <begin position="30"/>
        <end position="428"/>
    </location>
</feature>
<keyword evidence="3" id="KW-0274">FAD</keyword>
<evidence type="ECO:0000256" key="2">
    <source>
        <dbReference type="ARBA" id="ARBA00022630"/>
    </source>
</evidence>
<evidence type="ECO:0000313" key="10">
    <source>
        <dbReference type="EMBL" id="KAL3310958.1"/>
    </source>
</evidence>
<dbReference type="InterPro" id="IPR036188">
    <property type="entry name" value="FAD/NAD-bd_sf"/>
</dbReference>
<dbReference type="EMBL" id="JBJKFK010002537">
    <property type="protein sequence ID" value="KAL3310958.1"/>
    <property type="molecule type" value="Genomic_DNA"/>
</dbReference>
<dbReference type="EC" id="1.1.99.2" evidence="7"/>
<evidence type="ECO:0000256" key="3">
    <source>
        <dbReference type="ARBA" id="ARBA00022827"/>
    </source>
</evidence>
<evidence type="ECO:0000313" key="11">
    <source>
        <dbReference type="Proteomes" id="UP001626550"/>
    </source>
</evidence>
<dbReference type="NCBIfam" id="NF008726">
    <property type="entry name" value="PRK11728.1"/>
    <property type="match status" value="1"/>
</dbReference>
<comment type="catalytic activity">
    <reaction evidence="5">
        <text>(S)-2-hydroxyglutarate + A = 2-oxoglutarate + AH2</text>
        <dbReference type="Rhea" id="RHEA:21252"/>
        <dbReference type="ChEBI" id="CHEBI:13193"/>
        <dbReference type="ChEBI" id="CHEBI:16782"/>
        <dbReference type="ChEBI" id="CHEBI:16810"/>
        <dbReference type="ChEBI" id="CHEBI:17499"/>
        <dbReference type="EC" id="1.1.99.2"/>
    </reaction>
</comment>
<evidence type="ECO:0000259" key="9">
    <source>
        <dbReference type="Pfam" id="PF01266"/>
    </source>
</evidence>
<evidence type="ECO:0000256" key="7">
    <source>
        <dbReference type="ARBA" id="ARBA00038878"/>
    </source>
</evidence>
<comment type="cofactor">
    <cofactor evidence="1">
        <name>FAD</name>
        <dbReference type="ChEBI" id="CHEBI:57692"/>
    </cofactor>
</comment>
<keyword evidence="2" id="KW-0285">Flavoprotein</keyword>
<dbReference type="PANTHER" id="PTHR43104">
    <property type="entry name" value="L-2-HYDROXYGLUTARATE DEHYDROGENASE, MITOCHONDRIAL"/>
    <property type="match status" value="1"/>
</dbReference>
<accession>A0ABD2PU09</accession>
<reference evidence="10 11" key="1">
    <citation type="submission" date="2024-11" db="EMBL/GenBank/DDBJ databases">
        <title>Adaptive evolution of stress response genes in parasites aligns with host niche diversity.</title>
        <authorList>
            <person name="Hahn C."/>
            <person name="Resl P."/>
        </authorList>
    </citation>
    <scope>NUCLEOTIDE SEQUENCE [LARGE SCALE GENOMIC DNA]</scope>
    <source>
        <strain evidence="10">EGGRZ-B1_66</strain>
        <tissue evidence="10">Body</tissue>
    </source>
</reference>
<dbReference type="SUPFAM" id="SSF51905">
    <property type="entry name" value="FAD/NAD(P)-binding domain"/>
    <property type="match status" value="1"/>
</dbReference>
<dbReference type="GO" id="GO:0047545">
    <property type="term" value="F:(S)-2-hydroxyglutarate dehydrogenase activity"/>
    <property type="evidence" value="ECO:0007669"/>
    <property type="project" value="UniProtKB-EC"/>
</dbReference>
<dbReference type="PANTHER" id="PTHR43104:SF2">
    <property type="entry name" value="L-2-HYDROXYGLUTARATE DEHYDROGENASE, MITOCHONDRIAL"/>
    <property type="match status" value="1"/>
</dbReference>
<gene>
    <name evidence="10" type="primary">L2HGDH</name>
    <name evidence="10" type="ORF">Ciccas_010464</name>
</gene>
<evidence type="ECO:0000256" key="1">
    <source>
        <dbReference type="ARBA" id="ARBA00001974"/>
    </source>
</evidence>
<evidence type="ECO:0000256" key="6">
    <source>
        <dbReference type="ARBA" id="ARBA00037941"/>
    </source>
</evidence>
<dbReference type="Gene3D" id="3.30.9.10">
    <property type="entry name" value="D-Amino Acid Oxidase, subunit A, domain 2"/>
    <property type="match status" value="1"/>
</dbReference>
<name>A0ABD2PU09_9PLAT</name>
<dbReference type="Pfam" id="PF01266">
    <property type="entry name" value="DAO"/>
    <property type="match status" value="1"/>
</dbReference>
<dbReference type="Gene3D" id="3.50.50.60">
    <property type="entry name" value="FAD/NAD(P)-binding domain"/>
    <property type="match status" value="1"/>
</dbReference>
<keyword evidence="11" id="KW-1185">Reference proteome</keyword>
<dbReference type="InterPro" id="IPR006076">
    <property type="entry name" value="FAD-dep_OxRdtase"/>
</dbReference>
<organism evidence="10 11">
    <name type="scientific">Cichlidogyrus casuarinus</name>
    <dbReference type="NCBI Taxonomy" id="1844966"/>
    <lineage>
        <taxon>Eukaryota</taxon>
        <taxon>Metazoa</taxon>
        <taxon>Spiralia</taxon>
        <taxon>Lophotrochozoa</taxon>
        <taxon>Platyhelminthes</taxon>
        <taxon>Monogenea</taxon>
        <taxon>Monopisthocotylea</taxon>
        <taxon>Dactylogyridea</taxon>
        <taxon>Ancyrocephalidae</taxon>
        <taxon>Cichlidogyrus</taxon>
    </lineage>
</organism>
<evidence type="ECO:0000256" key="4">
    <source>
        <dbReference type="ARBA" id="ARBA00023002"/>
    </source>
</evidence>
<sequence>MRNLTRLTANLKQFQQVKHFSTENNLVKADICIVGGGIVGLASARELINRFPNMSFVLVEKEQELSKHQSGHNSGVIHAGIYYAPGSLKAKLCLEGLKKSYEYLEKTKIPYKKCGKLIVAVEEYELPTLDNLMERAKANGVPGVRIVNADEIRQLEPHCVGLKAIYSPETGIVDWRQVALSFAEDFKKANGKIYTDYKVNSFKESSDPKHPVEIRADGSNMVIQARHVITCAGLYSDKIAELSGAAKVPKIVPFRGDYLLMKPEKSDLVKMNIYPVPNPKFPFLGVHFTPRVDGSIWLGPNAVLSFKREGYGRFDFSIKDTIDALGYSGVRKIALRNLSFGVKEFMNGIFTSMTVKSLQRYVPSLQTSDVIRGPSGVRAQALDPEGNLVDDFIFHNGEGEFGKRLLHVRNAPSPAATSSLAIARMIADKSTNEFGLTNN</sequence>
<proteinExistence type="inferred from homology"/>